<organism evidence="2 3">
    <name type="scientific">Kitasatospora atroaurantiaca</name>
    <dbReference type="NCBI Taxonomy" id="285545"/>
    <lineage>
        <taxon>Bacteria</taxon>
        <taxon>Bacillati</taxon>
        <taxon>Actinomycetota</taxon>
        <taxon>Actinomycetes</taxon>
        <taxon>Kitasatosporales</taxon>
        <taxon>Streptomycetaceae</taxon>
        <taxon>Kitasatospora</taxon>
    </lineage>
</organism>
<dbReference type="Proteomes" id="UP000318416">
    <property type="component" value="Unassembled WGS sequence"/>
</dbReference>
<dbReference type="AlphaFoldDB" id="A0A561EP66"/>
<proteinExistence type="predicted"/>
<name>A0A561EP66_9ACTN</name>
<keyword evidence="3" id="KW-1185">Reference proteome</keyword>
<gene>
    <name evidence="2" type="ORF">FB465_2434</name>
</gene>
<accession>A0A561EP66</accession>
<evidence type="ECO:0000313" key="2">
    <source>
        <dbReference type="EMBL" id="TWE17413.1"/>
    </source>
</evidence>
<sequence>MPDRHSPVSDQSGQHGQSTPSPTAPAVPGPANPVRRLRPAQLLFEPQADEPEPERFFDLESIDDPAELLRRSTELTLAFRAAAERATDFQAIAAAQLADTRRFDALSPAEIAARVDWTPDYAARMVEYGQSLLKQHRNGER</sequence>
<evidence type="ECO:0000313" key="3">
    <source>
        <dbReference type="Proteomes" id="UP000318416"/>
    </source>
</evidence>
<evidence type="ECO:0000256" key="1">
    <source>
        <dbReference type="SAM" id="MobiDB-lite"/>
    </source>
</evidence>
<comment type="caution">
    <text evidence="2">The sequence shown here is derived from an EMBL/GenBank/DDBJ whole genome shotgun (WGS) entry which is preliminary data.</text>
</comment>
<feature type="compositionally biased region" description="Pro residues" evidence="1">
    <location>
        <begin position="22"/>
        <end position="31"/>
    </location>
</feature>
<feature type="region of interest" description="Disordered" evidence="1">
    <location>
        <begin position="1"/>
        <end position="37"/>
    </location>
</feature>
<dbReference type="RefSeq" id="WP_246192626.1">
    <property type="nucleotide sequence ID" value="NZ_BAAABR010000059.1"/>
</dbReference>
<protein>
    <submittedName>
        <fullName evidence="2">Uncharacterized protein</fullName>
    </submittedName>
</protein>
<reference evidence="2 3" key="1">
    <citation type="submission" date="2019-06" db="EMBL/GenBank/DDBJ databases">
        <title>Sequencing the genomes of 1000 actinobacteria strains.</title>
        <authorList>
            <person name="Klenk H.-P."/>
        </authorList>
    </citation>
    <scope>NUCLEOTIDE SEQUENCE [LARGE SCALE GENOMIC DNA]</scope>
    <source>
        <strain evidence="2 3">DSM 41649</strain>
    </source>
</reference>
<dbReference type="EMBL" id="VIVR01000001">
    <property type="protein sequence ID" value="TWE17413.1"/>
    <property type="molecule type" value="Genomic_DNA"/>
</dbReference>
<feature type="compositionally biased region" description="Polar residues" evidence="1">
    <location>
        <begin position="8"/>
        <end position="21"/>
    </location>
</feature>